<dbReference type="Proteomes" id="UP000527355">
    <property type="component" value="Unassembled WGS sequence"/>
</dbReference>
<gene>
    <name evidence="2" type="ORF">mMyoMyo1_009679</name>
</gene>
<evidence type="ECO:0000313" key="2">
    <source>
        <dbReference type="EMBL" id="KAF6378769.1"/>
    </source>
</evidence>
<dbReference type="AlphaFoldDB" id="A0A7J7ZXH2"/>
<accession>A0A7J7ZXH2</accession>
<evidence type="ECO:0000313" key="3">
    <source>
        <dbReference type="Proteomes" id="UP000527355"/>
    </source>
</evidence>
<dbReference type="EMBL" id="JABWUV010000002">
    <property type="protein sequence ID" value="KAF6378769.1"/>
    <property type="molecule type" value="Genomic_DNA"/>
</dbReference>
<name>A0A7J7ZXH2_MYOMY</name>
<organism evidence="2 3">
    <name type="scientific">Myotis myotis</name>
    <name type="common">Greater mouse-eared bat</name>
    <name type="synonym">Vespertilio myotis</name>
    <dbReference type="NCBI Taxonomy" id="51298"/>
    <lineage>
        <taxon>Eukaryota</taxon>
        <taxon>Metazoa</taxon>
        <taxon>Chordata</taxon>
        <taxon>Craniata</taxon>
        <taxon>Vertebrata</taxon>
        <taxon>Euteleostomi</taxon>
        <taxon>Mammalia</taxon>
        <taxon>Eutheria</taxon>
        <taxon>Laurasiatheria</taxon>
        <taxon>Chiroptera</taxon>
        <taxon>Yangochiroptera</taxon>
        <taxon>Vespertilionidae</taxon>
        <taxon>Myotis</taxon>
    </lineage>
</organism>
<keyword evidence="1" id="KW-1133">Transmembrane helix</keyword>
<protein>
    <submittedName>
        <fullName evidence="2">Uncharacterized protein</fullName>
    </submittedName>
</protein>
<reference evidence="2 3" key="1">
    <citation type="journal article" date="2020" name="Nature">
        <title>Six reference-quality genomes reveal evolution of bat adaptations.</title>
        <authorList>
            <person name="Jebb D."/>
            <person name="Huang Z."/>
            <person name="Pippel M."/>
            <person name="Hughes G.M."/>
            <person name="Lavrichenko K."/>
            <person name="Devanna P."/>
            <person name="Winkler S."/>
            <person name="Jermiin L.S."/>
            <person name="Skirmuntt E.C."/>
            <person name="Katzourakis A."/>
            <person name="Burkitt-Gray L."/>
            <person name="Ray D.A."/>
            <person name="Sullivan K.A.M."/>
            <person name="Roscito J.G."/>
            <person name="Kirilenko B.M."/>
            <person name="Davalos L.M."/>
            <person name="Corthals A.P."/>
            <person name="Power M.L."/>
            <person name="Jones G."/>
            <person name="Ransome R.D."/>
            <person name="Dechmann D.K.N."/>
            <person name="Locatelli A.G."/>
            <person name="Puechmaille S.J."/>
            <person name="Fedrigo O."/>
            <person name="Jarvis E.D."/>
            <person name="Hiller M."/>
            <person name="Vernes S.C."/>
            <person name="Myers E.W."/>
            <person name="Teeling E.C."/>
        </authorList>
    </citation>
    <scope>NUCLEOTIDE SEQUENCE [LARGE SCALE GENOMIC DNA]</scope>
    <source>
        <strain evidence="2">MMyoMyo1</strain>
        <tissue evidence="2">Flight muscle</tissue>
    </source>
</reference>
<keyword evidence="1" id="KW-0472">Membrane</keyword>
<comment type="caution">
    <text evidence="2">The sequence shown here is derived from an EMBL/GenBank/DDBJ whole genome shotgun (WGS) entry which is preliminary data.</text>
</comment>
<proteinExistence type="predicted"/>
<feature type="transmembrane region" description="Helical" evidence="1">
    <location>
        <begin position="119"/>
        <end position="141"/>
    </location>
</feature>
<keyword evidence="1" id="KW-0812">Transmembrane</keyword>
<sequence>MGCDHLVGLGLPLWAINCRAPRWIATQREFPPTRHSTASRMAWASLCGHQLGGPANLARTPQSIAAQKVAWASLFGVIMEPPIDHPAEGVLGLPLWGNCGAMAAQPGASVCHSMVIWKVFWTVFQTVVLLFSCSVNLHIMLSVL</sequence>
<keyword evidence="3" id="KW-1185">Reference proteome</keyword>
<evidence type="ECO:0000256" key="1">
    <source>
        <dbReference type="SAM" id="Phobius"/>
    </source>
</evidence>